<protein>
    <submittedName>
        <fullName evidence="2">Uncharacterized protein</fullName>
    </submittedName>
</protein>
<evidence type="ECO:0000313" key="2">
    <source>
        <dbReference type="EMBL" id="TZF79740.1"/>
    </source>
</evidence>
<organism evidence="2 3">
    <name type="scientific">Cognatilysobacter lacus</name>
    <dbReference type="NCBI Taxonomy" id="1643323"/>
    <lineage>
        <taxon>Bacteria</taxon>
        <taxon>Pseudomonadati</taxon>
        <taxon>Pseudomonadota</taxon>
        <taxon>Gammaproteobacteria</taxon>
        <taxon>Lysobacterales</taxon>
        <taxon>Lysobacteraceae</taxon>
        <taxon>Cognatilysobacter</taxon>
    </lineage>
</organism>
<dbReference type="AlphaFoldDB" id="A0A5D8YB83"/>
<evidence type="ECO:0000256" key="1">
    <source>
        <dbReference type="SAM" id="Phobius"/>
    </source>
</evidence>
<evidence type="ECO:0000313" key="3">
    <source>
        <dbReference type="Proteomes" id="UP000323164"/>
    </source>
</evidence>
<reference evidence="2 3" key="1">
    <citation type="submission" date="2019-08" db="EMBL/GenBank/DDBJ databases">
        <title>Draft genome sequence of Lysobacter sp. UKS-15.</title>
        <authorList>
            <person name="Im W.-T."/>
        </authorList>
    </citation>
    <scope>NUCLEOTIDE SEQUENCE [LARGE SCALE GENOMIC DNA]</scope>
    <source>
        <strain evidence="2 3">UKS-15</strain>
    </source>
</reference>
<dbReference type="EMBL" id="VTRV01000298">
    <property type="protein sequence ID" value="TZF79740.1"/>
    <property type="molecule type" value="Genomic_DNA"/>
</dbReference>
<sequence>MNPWLLGMKLFAALTFPWVAYKLVRAIRTGRILSGGIPVEWQANPGLFIFSAVIHVVALVCLAWFVLFR</sequence>
<accession>A0A5D8YB83</accession>
<keyword evidence="1" id="KW-1133">Transmembrane helix</keyword>
<proteinExistence type="predicted"/>
<keyword evidence="1" id="KW-0812">Transmembrane</keyword>
<keyword evidence="3" id="KW-1185">Reference proteome</keyword>
<gene>
    <name evidence="2" type="ORF">FW784_14175</name>
</gene>
<dbReference type="Proteomes" id="UP000323164">
    <property type="component" value="Unassembled WGS sequence"/>
</dbReference>
<comment type="caution">
    <text evidence="2">The sequence shown here is derived from an EMBL/GenBank/DDBJ whole genome shotgun (WGS) entry which is preliminary data.</text>
</comment>
<keyword evidence="1" id="KW-0472">Membrane</keyword>
<name>A0A5D8YB83_9GAMM</name>
<feature type="transmembrane region" description="Helical" evidence="1">
    <location>
        <begin position="46"/>
        <end position="68"/>
    </location>
</feature>